<dbReference type="EMBL" id="AP022575">
    <property type="protein sequence ID" value="BBX72669.1"/>
    <property type="molecule type" value="Genomic_DNA"/>
</dbReference>
<accession>A0A7I7MMX2</accession>
<dbReference type="InterPro" id="IPR050564">
    <property type="entry name" value="F420-G6PD/mer"/>
</dbReference>
<reference evidence="2 3" key="1">
    <citation type="journal article" date="2019" name="Emerg. Microbes Infect.">
        <title>Comprehensive subspecies identification of 175 nontuberculous mycobacteria species based on 7547 genomic profiles.</title>
        <authorList>
            <person name="Matsumoto Y."/>
            <person name="Kinjo T."/>
            <person name="Motooka D."/>
            <person name="Nabeya D."/>
            <person name="Jung N."/>
            <person name="Uechi K."/>
            <person name="Horii T."/>
            <person name="Iida T."/>
            <person name="Fujita J."/>
            <person name="Nakamura S."/>
        </authorList>
    </citation>
    <scope>NUCLEOTIDE SEQUENCE [LARGE SCALE GENOMIC DNA]</scope>
    <source>
        <strain evidence="2 3">JCM 14233</strain>
    </source>
</reference>
<evidence type="ECO:0000313" key="2">
    <source>
        <dbReference type="EMBL" id="BBX72669.1"/>
    </source>
</evidence>
<dbReference type="GO" id="GO:0016705">
    <property type="term" value="F:oxidoreductase activity, acting on paired donors, with incorporation or reduction of molecular oxygen"/>
    <property type="evidence" value="ECO:0007669"/>
    <property type="project" value="InterPro"/>
</dbReference>
<dbReference type="Gene3D" id="3.20.20.30">
    <property type="entry name" value="Luciferase-like domain"/>
    <property type="match status" value="1"/>
</dbReference>
<dbReference type="CDD" id="cd01097">
    <property type="entry name" value="Tetrahydromethanopterin_reductase"/>
    <property type="match status" value="1"/>
</dbReference>
<protein>
    <recommendedName>
        <fullName evidence="1">Luciferase-like domain-containing protein</fullName>
    </recommendedName>
</protein>
<dbReference type="SUPFAM" id="SSF51679">
    <property type="entry name" value="Bacterial luciferase-like"/>
    <property type="match status" value="1"/>
</dbReference>
<feature type="domain" description="Luciferase-like" evidence="1">
    <location>
        <begin position="50"/>
        <end position="345"/>
    </location>
</feature>
<dbReference type="PANTHER" id="PTHR43244:SF2">
    <property type="entry name" value="CONSERVED HYPOTHETICAL ALANINE AND PROLINE-RICH PROTEIN"/>
    <property type="match status" value="1"/>
</dbReference>
<dbReference type="Proteomes" id="UP000467236">
    <property type="component" value="Chromosome"/>
</dbReference>
<dbReference type="NCBIfam" id="TIGR03617">
    <property type="entry name" value="F420_MSMEG_2256"/>
    <property type="match status" value="1"/>
</dbReference>
<dbReference type="InterPro" id="IPR011251">
    <property type="entry name" value="Luciferase-like_dom"/>
</dbReference>
<sequence>MPRYAACRRTDTRARNRGGARVCGPHWIDCGKFAHVGSAARLKIDGGIPNQLARAAEGARALEQQGYDGGWTAETSHDPFMPLLLAAEHTSRIDLGTNIAVAFARNPMIVANLGWDLQAHSKGRFILGLGTQIQPHIEKRFSMPWSHPVARMREFVAALNAIWSAWRDGSKLRFEGEFYTHKIMTPMFTPEPQPYPAPKVFLAAVGETMTEMCGEVADGHLGHPMVSQRYLTEVTMPALLRGMARRGRDRADFEVSCEVMVATGENDAELEAAIAATREQIAFYGSTPAYRKVLELHGWGDLHSELHRLSKQGEWDAMGSLVDDEMLAAFAVVGPVDQVGAALARRCAGMADRVLPIFLKASQDCKGAALREFRR</sequence>
<dbReference type="InterPro" id="IPR036661">
    <property type="entry name" value="Luciferase-like_sf"/>
</dbReference>
<dbReference type="AlphaFoldDB" id="A0A7I7MMX2"/>
<name>A0A7I7MMX2_9MYCO</name>
<dbReference type="PANTHER" id="PTHR43244">
    <property type="match status" value="1"/>
</dbReference>
<organism evidence="2 3">
    <name type="scientific">Mycobacterium shinjukuense</name>
    <dbReference type="NCBI Taxonomy" id="398694"/>
    <lineage>
        <taxon>Bacteria</taxon>
        <taxon>Bacillati</taxon>
        <taxon>Actinomycetota</taxon>
        <taxon>Actinomycetes</taxon>
        <taxon>Mycobacteriales</taxon>
        <taxon>Mycobacteriaceae</taxon>
        <taxon>Mycobacterium</taxon>
    </lineage>
</organism>
<proteinExistence type="predicted"/>
<evidence type="ECO:0000313" key="3">
    <source>
        <dbReference type="Proteomes" id="UP000467236"/>
    </source>
</evidence>
<evidence type="ECO:0000259" key="1">
    <source>
        <dbReference type="Pfam" id="PF00296"/>
    </source>
</evidence>
<dbReference type="KEGG" id="mshj:MSHI_05750"/>
<keyword evidence="3" id="KW-1185">Reference proteome</keyword>
<dbReference type="Pfam" id="PF00296">
    <property type="entry name" value="Bac_luciferase"/>
    <property type="match status" value="1"/>
</dbReference>
<dbReference type="InterPro" id="IPR019919">
    <property type="entry name" value="Lucif-like_OxRdtase_MSMEG_2256"/>
</dbReference>
<gene>
    <name evidence="2" type="ORF">MSHI_05750</name>
</gene>